<keyword evidence="3" id="KW-1185">Reference proteome</keyword>
<organism evidence="2 3">
    <name type="scientific">Hoylesella shahii DSM 15611 = JCM 12083</name>
    <dbReference type="NCBI Taxonomy" id="1122991"/>
    <lineage>
        <taxon>Bacteria</taxon>
        <taxon>Pseudomonadati</taxon>
        <taxon>Bacteroidota</taxon>
        <taxon>Bacteroidia</taxon>
        <taxon>Bacteroidales</taxon>
        <taxon>Prevotellaceae</taxon>
        <taxon>Hoylesella</taxon>
    </lineage>
</organism>
<comment type="caution">
    <text evidence="2">The sequence shown here is derived from an EMBL/GenBank/DDBJ whole genome shotgun (WGS) entry which is preliminary data.</text>
</comment>
<sequence>MTANTHLERFKQRHLRACQLKQLTILEAIHAICQRHNIPYWLDGGTLLGAVRHGGFIPWDDDIDIAMHKADMQRFVEVAQKELPKGLIVQSPLIDKHLKEPITKVRDLNSFFVEPGDDFSHNYEKGLFVDIFPFIAYPTFSRKLVKKLTLGISRSYSILHKAHHYSLRSFAEFFWFGAKYAVCHTAWALLCTLNRNRNTYISNILHNNGYGIMHRQDSIFPLTEITFEGKQFMAPCNPDAYLKDLYRNYMDIPPVEKRKIHAIFVLETLEEEGEERIGEEG</sequence>
<name>A0A318HYK4_9BACT</name>
<accession>A0A318HYK4</accession>
<evidence type="ECO:0000313" key="2">
    <source>
        <dbReference type="EMBL" id="PXX23422.1"/>
    </source>
</evidence>
<dbReference type="GO" id="GO:0009100">
    <property type="term" value="P:glycoprotein metabolic process"/>
    <property type="evidence" value="ECO:0007669"/>
    <property type="project" value="UniProtKB-ARBA"/>
</dbReference>
<dbReference type="GO" id="GO:0016740">
    <property type="term" value="F:transferase activity"/>
    <property type="evidence" value="ECO:0007669"/>
    <property type="project" value="UniProtKB-KW"/>
</dbReference>
<keyword evidence="2" id="KW-0808">Transferase</keyword>
<dbReference type="Pfam" id="PF04991">
    <property type="entry name" value="LicD"/>
    <property type="match status" value="1"/>
</dbReference>
<dbReference type="Gene3D" id="3.30.460.40">
    <property type="match status" value="1"/>
</dbReference>
<dbReference type="Proteomes" id="UP000248314">
    <property type="component" value="Unassembled WGS sequence"/>
</dbReference>
<evidence type="ECO:0000259" key="1">
    <source>
        <dbReference type="Pfam" id="PF04991"/>
    </source>
</evidence>
<dbReference type="InterPro" id="IPR052942">
    <property type="entry name" value="LPS_cholinephosphotransferase"/>
</dbReference>
<dbReference type="OrthoDB" id="9786100at2"/>
<feature type="domain" description="LicD/FKTN/FKRP nucleotidyltransferase" evidence="1">
    <location>
        <begin position="33"/>
        <end position="247"/>
    </location>
</feature>
<protein>
    <submittedName>
        <fullName evidence="2">Lipopolysaccharide cholinephosphotransferase</fullName>
    </submittedName>
</protein>
<dbReference type="PANTHER" id="PTHR43404">
    <property type="entry name" value="LIPOPOLYSACCHARIDE CHOLINEPHOSPHOTRANSFERASE LICD"/>
    <property type="match status" value="1"/>
</dbReference>
<dbReference type="PANTHER" id="PTHR43404:SF2">
    <property type="entry name" value="LIPOPOLYSACCHARIDE CHOLINEPHOSPHOTRANSFERASE LICD"/>
    <property type="match status" value="1"/>
</dbReference>
<dbReference type="InterPro" id="IPR007074">
    <property type="entry name" value="LicD/FKTN/FKRP_NTP_transf"/>
</dbReference>
<evidence type="ECO:0000313" key="3">
    <source>
        <dbReference type="Proteomes" id="UP000248314"/>
    </source>
</evidence>
<dbReference type="EMBL" id="QJJX01000006">
    <property type="protein sequence ID" value="PXX23422.1"/>
    <property type="molecule type" value="Genomic_DNA"/>
</dbReference>
<proteinExistence type="predicted"/>
<gene>
    <name evidence="2" type="ORF">EJ73_00772</name>
</gene>
<dbReference type="AlphaFoldDB" id="A0A318HYK4"/>
<reference evidence="2 3" key="1">
    <citation type="submission" date="2018-05" db="EMBL/GenBank/DDBJ databases">
        <title>Genomic Encyclopedia of Type Strains, Phase I: the one thousand microbial genomes (KMG-I) project.</title>
        <authorList>
            <person name="Kyrpides N."/>
        </authorList>
    </citation>
    <scope>NUCLEOTIDE SEQUENCE [LARGE SCALE GENOMIC DNA]</scope>
    <source>
        <strain evidence="2 3">DSM 15611</strain>
    </source>
</reference>
<dbReference type="STRING" id="1122991.GCA_000613445_02817"/>
<dbReference type="RefSeq" id="WP_025815378.1">
    <property type="nucleotide sequence ID" value="NZ_BAIZ01000004.1"/>
</dbReference>